<dbReference type="Gene3D" id="1.10.600.10">
    <property type="entry name" value="Farnesyl Diphosphate Synthase"/>
    <property type="match status" value="1"/>
</dbReference>
<dbReference type="FunFam" id="1.50.10.130:FF:000001">
    <property type="entry name" value="Isoprene synthase, chloroplastic"/>
    <property type="match status" value="1"/>
</dbReference>
<dbReference type="GO" id="GO:0006952">
    <property type="term" value="P:defense response"/>
    <property type="evidence" value="ECO:0007669"/>
    <property type="project" value="UniProtKB-KW"/>
</dbReference>
<evidence type="ECO:0000313" key="15">
    <source>
        <dbReference type="Proteomes" id="UP001157006"/>
    </source>
</evidence>
<dbReference type="SFLD" id="SFLDS00005">
    <property type="entry name" value="Isoprenoid_Synthase_Type_I"/>
    <property type="match status" value="1"/>
</dbReference>
<dbReference type="GO" id="GO:0010333">
    <property type="term" value="F:terpene synthase activity"/>
    <property type="evidence" value="ECO:0007669"/>
    <property type="project" value="InterPro"/>
</dbReference>
<dbReference type="EC" id="4.2.3.106" evidence="9"/>
<dbReference type="Gene3D" id="1.50.10.130">
    <property type="entry name" value="Terpene synthase, N-terminal domain"/>
    <property type="match status" value="1"/>
</dbReference>
<keyword evidence="4" id="KW-0611">Plant defense</keyword>
<keyword evidence="5" id="KW-0460">Magnesium</keyword>
<keyword evidence="6" id="KW-0456">Lyase</keyword>
<dbReference type="InterPro" id="IPR001906">
    <property type="entry name" value="Terpene_synth_N"/>
</dbReference>
<gene>
    <name evidence="14" type="ORF">VFH_I302720</name>
</gene>
<evidence type="ECO:0000256" key="11">
    <source>
        <dbReference type="ARBA" id="ARBA00079290"/>
    </source>
</evidence>
<dbReference type="InterPro" id="IPR036965">
    <property type="entry name" value="Terpene_synth_N_sf"/>
</dbReference>
<dbReference type="InterPro" id="IPR050148">
    <property type="entry name" value="Terpene_synthase-like"/>
</dbReference>
<dbReference type="CDD" id="cd00684">
    <property type="entry name" value="Terpene_cyclase_plant_C1"/>
    <property type="match status" value="1"/>
</dbReference>
<dbReference type="GO" id="GO:0034768">
    <property type="term" value="F:(E)-beta-ocimene synthase activity"/>
    <property type="evidence" value="ECO:0007669"/>
    <property type="project" value="UniProtKB-EC"/>
</dbReference>
<organism evidence="14 15">
    <name type="scientific">Vicia faba</name>
    <name type="common">Broad bean</name>
    <name type="synonym">Faba vulgaris</name>
    <dbReference type="NCBI Taxonomy" id="3906"/>
    <lineage>
        <taxon>Eukaryota</taxon>
        <taxon>Viridiplantae</taxon>
        <taxon>Streptophyta</taxon>
        <taxon>Embryophyta</taxon>
        <taxon>Tracheophyta</taxon>
        <taxon>Spermatophyta</taxon>
        <taxon>Magnoliopsida</taxon>
        <taxon>eudicotyledons</taxon>
        <taxon>Gunneridae</taxon>
        <taxon>Pentapetalae</taxon>
        <taxon>rosids</taxon>
        <taxon>fabids</taxon>
        <taxon>Fabales</taxon>
        <taxon>Fabaceae</taxon>
        <taxon>Papilionoideae</taxon>
        <taxon>50 kb inversion clade</taxon>
        <taxon>NPAAA clade</taxon>
        <taxon>Hologalegina</taxon>
        <taxon>IRL clade</taxon>
        <taxon>Fabeae</taxon>
        <taxon>Vicia</taxon>
    </lineage>
</organism>
<dbReference type="EMBL" id="OX451736">
    <property type="protein sequence ID" value="CAI8587509.1"/>
    <property type="molecule type" value="Genomic_DNA"/>
</dbReference>
<dbReference type="Pfam" id="PF01397">
    <property type="entry name" value="Terpene_synth"/>
    <property type="match status" value="1"/>
</dbReference>
<evidence type="ECO:0000256" key="8">
    <source>
        <dbReference type="ARBA" id="ARBA00052932"/>
    </source>
</evidence>
<dbReference type="GO" id="GO:0080027">
    <property type="term" value="P:response to herbivore"/>
    <property type="evidence" value="ECO:0007669"/>
    <property type="project" value="UniProtKB-ARBA"/>
</dbReference>
<evidence type="ECO:0000256" key="7">
    <source>
        <dbReference type="ARBA" id="ARBA00050824"/>
    </source>
</evidence>
<dbReference type="PANTHER" id="PTHR31225">
    <property type="entry name" value="OS04G0344100 PROTEIN-RELATED"/>
    <property type="match status" value="1"/>
</dbReference>
<dbReference type="GO" id="GO:0000287">
    <property type="term" value="F:magnesium ion binding"/>
    <property type="evidence" value="ECO:0007669"/>
    <property type="project" value="InterPro"/>
</dbReference>
<dbReference type="EC" id="4.2.3.105" evidence="10"/>
<dbReference type="SUPFAM" id="SSF48576">
    <property type="entry name" value="Terpenoid synthases"/>
    <property type="match status" value="1"/>
</dbReference>
<evidence type="ECO:0000256" key="3">
    <source>
        <dbReference type="ARBA" id="ARBA00022723"/>
    </source>
</evidence>
<evidence type="ECO:0000259" key="13">
    <source>
        <dbReference type="Pfam" id="PF03936"/>
    </source>
</evidence>
<evidence type="ECO:0000256" key="9">
    <source>
        <dbReference type="ARBA" id="ARBA00067060"/>
    </source>
</evidence>
<sequence length="603" mass="71564">MACFGFRKYSFLLFYKMALPILAPPQFSFNKMFVPENRSLSLVSWNFINARQVKCKATNEVGNDDSQNIPRRSSIYQPSIWTNDYIQSLNSEFKDEIYAKKLRVLREEVRMMFNKMENEVDQLEFIDVLQRLGVDYHYTNEIKNILDNIYDTQTSKLNKNLHVTALHFRLLRQYGYHISTDIFVCFRDEICNLKKDQPDDVEGMLSMYEASFHSFEDETILDEARDFTTKFLKEYLNKHGDDNVTSLQISHALELHWRVPRWGARCFINIYEKQQNKNNVLLEFAKLDFNILQTIYQEELKYTSRWWKRTEIWEKLRFVRDRIVENYVWTVGMSFKSEFEYFRKVLTKVNSLITTIDDIYDVYGTLEELELFTEAIDRWNLNVVDTLPCYMKICYYALHHFVDEVEILNKTGYPITPYLKKQWTGLCKSYLTEAKWYHSGYTPTFDEYIENAWISISGPLVLIHAYFVIPHSFKQEDLVCLEENNNIIRYSAMISRLANDLGTSEREIETGDIPKSIQCYMKETGASEIEAREHVKSMIYTIWKKLNKESYSSSFSQSFIDISVNLSRMALFFYQHGDGYTIQDPEIQNRIQSLIWNPIPMDG</sequence>
<reference evidence="14 15" key="1">
    <citation type="submission" date="2023-01" db="EMBL/GenBank/DDBJ databases">
        <authorList>
            <person name="Kreplak J."/>
        </authorList>
    </citation>
    <scope>NUCLEOTIDE SEQUENCE [LARGE SCALE GENOMIC DNA]</scope>
</reference>
<dbReference type="AlphaFoldDB" id="A0AAV0YQ05"/>
<dbReference type="InterPro" id="IPR044814">
    <property type="entry name" value="Terpene_cyclase_plant_C1"/>
</dbReference>
<dbReference type="InterPro" id="IPR005630">
    <property type="entry name" value="Terpene_synthase_metal-bd"/>
</dbReference>
<comment type="cofactor">
    <cofactor evidence="1">
        <name>Mg(2+)</name>
        <dbReference type="ChEBI" id="CHEBI:18420"/>
    </cofactor>
</comment>
<dbReference type="InterPro" id="IPR008930">
    <property type="entry name" value="Terpenoid_cyclase/PrenylTrfase"/>
</dbReference>
<evidence type="ECO:0000256" key="2">
    <source>
        <dbReference type="ARBA" id="ARBA00004470"/>
    </source>
</evidence>
<dbReference type="GO" id="GO:0009611">
    <property type="term" value="P:response to wounding"/>
    <property type="evidence" value="ECO:0007669"/>
    <property type="project" value="UniProtKB-ARBA"/>
</dbReference>
<keyword evidence="3" id="KW-0479">Metal-binding</keyword>
<proteinExistence type="predicted"/>
<protein>
    <recommendedName>
        <fullName evidence="11">(E)-beta-ocimene synthase</fullName>
        <ecNumber evidence="10">4.2.3.105</ecNumber>
        <ecNumber evidence="9">4.2.3.106</ecNumber>
    </recommendedName>
</protein>
<evidence type="ECO:0000256" key="6">
    <source>
        <dbReference type="ARBA" id="ARBA00023239"/>
    </source>
</evidence>
<name>A0AAV0YQ05_VICFA</name>
<dbReference type="Pfam" id="PF03936">
    <property type="entry name" value="Terpene_synth_C"/>
    <property type="match status" value="1"/>
</dbReference>
<dbReference type="PANTHER" id="PTHR31225:SF244">
    <property type="entry name" value="1,8-CINEOLE SYNTHASE 1, CHLOROPLASTIC-RELATED"/>
    <property type="match status" value="1"/>
</dbReference>
<evidence type="ECO:0000256" key="1">
    <source>
        <dbReference type="ARBA" id="ARBA00001946"/>
    </source>
</evidence>
<evidence type="ECO:0000259" key="12">
    <source>
        <dbReference type="Pfam" id="PF01397"/>
    </source>
</evidence>
<comment type="catalytic activity">
    <reaction evidence="8">
        <text>(2E)-geranyl diphosphate = tricyclene + diphosphate</text>
        <dbReference type="Rhea" id="RHEA:32687"/>
        <dbReference type="ChEBI" id="CHEBI:33019"/>
        <dbReference type="ChEBI" id="CHEBI:58057"/>
        <dbReference type="ChEBI" id="CHEBI:64266"/>
        <dbReference type="EC" id="4.2.3.105"/>
    </reaction>
</comment>
<accession>A0AAV0YQ05</accession>
<comment type="catalytic activity">
    <reaction evidence="7">
        <text>(2E)-geranyl diphosphate = (E)-beta-ocimene + diphosphate</text>
        <dbReference type="Rhea" id="RHEA:32691"/>
        <dbReference type="ChEBI" id="CHEBI:33019"/>
        <dbReference type="ChEBI" id="CHEBI:58057"/>
        <dbReference type="ChEBI" id="CHEBI:64280"/>
        <dbReference type="EC" id="4.2.3.106"/>
    </reaction>
</comment>
<evidence type="ECO:0000256" key="4">
    <source>
        <dbReference type="ARBA" id="ARBA00022821"/>
    </source>
</evidence>
<dbReference type="InterPro" id="IPR008949">
    <property type="entry name" value="Isoprenoid_synthase_dom_sf"/>
</dbReference>
<dbReference type="SUPFAM" id="SSF48239">
    <property type="entry name" value="Terpenoid cyclases/Protein prenyltransferases"/>
    <property type="match status" value="1"/>
</dbReference>
<dbReference type="InterPro" id="IPR034741">
    <property type="entry name" value="Terpene_cyclase-like_1_C"/>
</dbReference>
<dbReference type="Proteomes" id="UP001157006">
    <property type="component" value="Chromosome 1L"/>
</dbReference>
<comment type="subcellular location">
    <subcellularLocation>
        <location evidence="2">Plastid</location>
        <location evidence="2">Chloroplast stroma</location>
    </subcellularLocation>
</comment>
<keyword evidence="15" id="KW-1185">Reference proteome</keyword>
<feature type="domain" description="Terpene synthase N-terminal" evidence="12">
    <location>
        <begin position="80"/>
        <end position="253"/>
    </location>
</feature>
<dbReference type="FunFam" id="1.10.600.10:FF:000007">
    <property type="entry name" value="Isoprene synthase, chloroplastic"/>
    <property type="match status" value="1"/>
</dbReference>
<evidence type="ECO:0000313" key="14">
    <source>
        <dbReference type="EMBL" id="CAI8587509.1"/>
    </source>
</evidence>
<evidence type="ECO:0000256" key="10">
    <source>
        <dbReference type="ARBA" id="ARBA00067061"/>
    </source>
</evidence>
<feature type="domain" description="Terpene synthase metal-binding" evidence="13">
    <location>
        <begin position="311"/>
        <end position="545"/>
    </location>
</feature>
<dbReference type="GO" id="GO:0009570">
    <property type="term" value="C:chloroplast stroma"/>
    <property type="evidence" value="ECO:0007669"/>
    <property type="project" value="UniProtKB-SubCell"/>
</dbReference>
<dbReference type="GO" id="GO:0016102">
    <property type="term" value="P:diterpenoid biosynthetic process"/>
    <property type="evidence" value="ECO:0007669"/>
    <property type="project" value="InterPro"/>
</dbReference>
<evidence type="ECO:0000256" key="5">
    <source>
        <dbReference type="ARBA" id="ARBA00022842"/>
    </source>
</evidence>
<dbReference type="GO" id="GO:0102701">
    <property type="term" value="F:tricyclene synthase activity"/>
    <property type="evidence" value="ECO:0007669"/>
    <property type="project" value="UniProtKB-EC"/>
</dbReference>
<dbReference type="SFLD" id="SFLDG01019">
    <property type="entry name" value="Terpene_Cyclase_Like_1_C_Termi"/>
    <property type="match status" value="1"/>
</dbReference>